<feature type="non-terminal residue" evidence="1">
    <location>
        <position position="1"/>
    </location>
</feature>
<evidence type="ECO:0000313" key="2">
    <source>
        <dbReference type="Proteomes" id="UP000799437"/>
    </source>
</evidence>
<protein>
    <submittedName>
        <fullName evidence="1">Uncharacterized protein</fullName>
    </submittedName>
</protein>
<dbReference type="RefSeq" id="XP_033595369.1">
    <property type="nucleotide sequence ID" value="XM_033741469.1"/>
</dbReference>
<dbReference type="EMBL" id="ML996590">
    <property type="protein sequence ID" value="KAF2752918.1"/>
    <property type="molecule type" value="Genomic_DNA"/>
</dbReference>
<reference evidence="1" key="1">
    <citation type="journal article" date="2020" name="Stud. Mycol.">
        <title>101 Dothideomycetes genomes: a test case for predicting lifestyles and emergence of pathogens.</title>
        <authorList>
            <person name="Haridas S."/>
            <person name="Albert R."/>
            <person name="Binder M."/>
            <person name="Bloem J."/>
            <person name="Labutti K."/>
            <person name="Salamov A."/>
            <person name="Andreopoulos B."/>
            <person name="Baker S."/>
            <person name="Barry K."/>
            <person name="Bills G."/>
            <person name="Bluhm B."/>
            <person name="Cannon C."/>
            <person name="Castanera R."/>
            <person name="Culley D."/>
            <person name="Daum C."/>
            <person name="Ezra D."/>
            <person name="Gonzalez J."/>
            <person name="Henrissat B."/>
            <person name="Kuo A."/>
            <person name="Liang C."/>
            <person name="Lipzen A."/>
            <person name="Lutzoni F."/>
            <person name="Magnuson J."/>
            <person name="Mondo S."/>
            <person name="Nolan M."/>
            <person name="Ohm R."/>
            <person name="Pangilinan J."/>
            <person name="Park H.-J."/>
            <person name="Ramirez L."/>
            <person name="Alfaro M."/>
            <person name="Sun H."/>
            <person name="Tritt A."/>
            <person name="Yoshinaga Y."/>
            <person name="Zwiers L.-H."/>
            <person name="Turgeon B."/>
            <person name="Goodwin S."/>
            <person name="Spatafora J."/>
            <person name="Crous P."/>
            <person name="Grigoriev I."/>
        </authorList>
    </citation>
    <scope>NUCLEOTIDE SEQUENCE</scope>
    <source>
        <strain evidence="1">CBS 121739</strain>
    </source>
</reference>
<gene>
    <name evidence="1" type="ORF">EJ05DRAFT_421033</name>
</gene>
<name>A0A6A6VQJ2_9PEZI</name>
<dbReference type="Proteomes" id="UP000799437">
    <property type="component" value="Unassembled WGS sequence"/>
</dbReference>
<organism evidence="1 2">
    <name type="scientific">Pseudovirgaria hyperparasitica</name>
    <dbReference type="NCBI Taxonomy" id="470096"/>
    <lineage>
        <taxon>Eukaryota</taxon>
        <taxon>Fungi</taxon>
        <taxon>Dikarya</taxon>
        <taxon>Ascomycota</taxon>
        <taxon>Pezizomycotina</taxon>
        <taxon>Dothideomycetes</taxon>
        <taxon>Dothideomycetes incertae sedis</taxon>
        <taxon>Acrospermales</taxon>
        <taxon>Acrospermaceae</taxon>
        <taxon>Pseudovirgaria</taxon>
    </lineage>
</organism>
<dbReference type="GeneID" id="54482523"/>
<proteinExistence type="predicted"/>
<feature type="non-terminal residue" evidence="1">
    <location>
        <position position="180"/>
    </location>
</feature>
<evidence type="ECO:0000313" key="1">
    <source>
        <dbReference type="EMBL" id="KAF2752918.1"/>
    </source>
</evidence>
<dbReference type="AlphaFoldDB" id="A0A6A6VQJ2"/>
<keyword evidence="2" id="KW-1185">Reference proteome</keyword>
<dbReference type="OrthoDB" id="5232980at2759"/>
<sequence>IKLIRILLSVEEAEQIQRQFDHECRKDSQVLWTGIPREKAQAWADKRNLQTLTTVMGPLMDERHSSCLKPKKSARQWTIYVKGASALFACHILKSSKVTVLSPPPPEKLNPSGYTNYQLIEEPILKGVIGGRCVKSIHMIHPTVKGAEEFSYQSWPIDRTQEWAEKFPSPEIVRIPWRLV</sequence>
<accession>A0A6A6VQJ2</accession>